<dbReference type="AlphaFoldDB" id="A0A0A0BXL6"/>
<feature type="region of interest" description="Disordered" evidence="12">
    <location>
        <begin position="135"/>
        <end position="155"/>
    </location>
</feature>
<evidence type="ECO:0000256" key="1">
    <source>
        <dbReference type="ARBA" id="ARBA00004496"/>
    </source>
</evidence>
<comment type="subcellular location">
    <subcellularLocation>
        <location evidence="1">Cytoplasm</location>
    </subcellularLocation>
</comment>
<dbReference type="InterPro" id="IPR036421">
    <property type="entry name" value="Fe_dep_repressor_sf"/>
</dbReference>
<dbReference type="FunFam" id="1.10.60.10:FF:000004">
    <property type="entry name" value="DtxR family transcriptional regulator"/>
    <property type="match status" value="1"/>
</dbReference>
<dbReference type="PROSITE" id="PS50944">
    <property type="entry name" value="HTH_DTXR"/>
    <property type="match status" value="1"/>
</dbReference>
<evidence type="ECO:0000256" key="12">
    <source>
        <dbReference type="SAM" id="MobiDB-lite"/>
    </source>
</evidence>
<dbReference type="Proteomes" id="UP000054314">
    <property type="component" value="Unassembled WGS sequence"/>
</dbReference>
<evidence type="ECO:0000313" key="15">
    <source>
        <dbReference type="Proteomes" id="UP000054314"/>
    </source>
</evidence>
<dbReference type="PANTHER" id="PTHR33238">
    <property type="entry name" value="IRON (METAL) DEPENDENT REPRESSOR, DTXR FAMILY"/>
    <property type="match status" value="1"/>
</dbReference>
<evidence type="ECO:0000256" key="2">
    <source>
        <dbReference type="ARBA" id="ARBA00007871"/>
    </source>
</evidence>
<dbReference type="RefSeq" id="WP_084136673.1">
    <property type="nucleotide sequence ID" value="NZ_AXCZ01000064.1"/>
</dbReference>
<evidence type="ECO:0000259" key="13">
    <source>
        <dbReference type="PROSITE" id="PS50944"/>
    </source>
</evidence>
<evidence type="ECO:0000256" key="6">
    <source>
        <dbReference type="ARBA" id="ARBA00023015"/>
    </source>
</evidence>
<name>A0A0A0BXL6_9CELL</name>
<feature type="domain" description="HTH dtxR-type" evidence="13">
    <location>
        <begin position="19"/>
        <end position="80"/>
    </location>
</feature>
<dbReference type="PANTHER" id="PTHR33238:SF11">
    <property type="entry name" value="TRANSCRIPTIONAL REGULATOR MNTR"/>
    <property type="match status" value="1"/>
</dbReference>
<dbReference type="InterPro" id="IPR036390">
    <property type="entry name" value="WH_DNA-bd_sf"/>
</dbReference>
<keyword evidence="10" id="KW-0464">Manganese</keyword>
<dbReference type="EMBL" id="AXCZ01000064">
    <property type="protein sequence ID" value="KGM13138.1"/>
    <property type="molecule type" value="Genomic_DNA"/>
</dbReference>
<keyword evidence="7" id="KW-0238">DNA-binding</keyword>
<dbReference type="Gene3D" id="1.10.60.10">
    <property type="entry name" value="Iron dependent repressor, metal binding and dimerisation domain"/>
    <property type="match status" value="1"/>
</dbReference>
<dbReference type="SMART" id="SM00529">
    <property type="entry name" value="HTH_DTXR"/>
    <property type="match status" value="1"/>
</dbReference>
<feature type="compositionally biased region" description="Basic and acidic residues" evidence="12">
    <location>
        <begin position="135"/>
        <end position="144"/>
    </location>
</feature>
<comment type="subunit">
    <text evidence="3">Homodimer.</text>
</comment>
<dbReference type="GO" id="GO:0045892">
    <property type="term" value="P:negative regulation of DNA-templated transcription"/>
    <property type="evidence" value="ECO:0007669"/>
    <property type="project" value="TreeGrafter"/>
</dbReference>
<dbReference type="Pfam" id="PF01325">
    <property type="entry name" value="Fe_dep_repress"/>
    <property type="match status" value="1"/>
</dbReference>
<dbReference type="InterPro" id="IPR036388">
    <property type="entry name" value="WH-like_DNA-bd_sf"/>
</dbReference>
<organism evidence="14 15">
    <name type="scientific">Cellulomonas bogoriensis 69B4 = DSM 16987</name>
    <dbReference type="NCBI Taxonomy" id="1386082"/>
    <lineage>
        <taxon>Bacteria</taxon>
        <taxon>Bacillati</taxon>
        <taxon>Actinomycetota</taxon>
        <taxon>Actinomycetes</taxon>
        <taxon>Micrococcales</taxon>
        <taxon>Cellulomonadaceae</taxon>
        <taxon>Cellulomonas</taxon>
    </lineage>
</organism>
<sequence>MAGRRREPGTSGPAPHAPTAVEQDYLKAVWAAREWSDEPVTAGALGRRLGVAPSTVTETLTRLVARGWVTRRPYGPVALTPEGERLALAVVRRHRLLETWLVRDLGYRWDEVHQEAEVLEHAVSDVFVERLDARLGRPDRDPHGDPIPGPDGSVPYRAGVPLASLGRGERGVVVRVSDQDPQVLRECAACGVTLGSVVEAPAGLSTDALAAVRVTRL</sequence>
<dbReference type="InterPro" id="IPR022689">
    <property type="entry name" value="Iron_dep_repressor"/>
</dbReference>
<keyword evidence="9" id="KW-0804">Transcription</keyword>
<evidence type="ECO:0000313" key="14">
    <source>
        <dbReference type="EMBL" id="KGM13138.1"/>
    </source>
</evidence>
<accession>A0A0A0BXL6</accession>
<dbReference type="InterPro" id="IPR001367">
    <property type="entry name" value="Fe_dep_repressor"/>
</dbReference>
<evidence type="ECO:0000256" key="3">
    <source>
        <dbReference type="ARBA" id="ARBA00011738"/>
    </source>
</evidence>
<reference evidence="14 15" key="1">
    <citation type="submission" date="2013-08" db="EMBL/GenBank/DDBJ databases">
        <title>Genome sequencing of Cellulomonas bogoriensis 69B4.</title>
        <authorList>
            <person name="Chen F."/>
            <person name="Li Y."/>
            <person name="Wang G."/>
        </authorList>
    </citation>
    <scope>NUCLEOTIDE SEQUENCE [LARGE SCALE GENOMIC DNA]</scope>
    <source>
        <strain evidence="14 15">69B4</strain>
    </source>
</reference>
<dbReference type="InterPro" id="IPR022687">
    <property type="entry name" value="HTH_DTXR"/>
</dbReference>
<dbReference type="InterPro" id="IPR007167">
    <property type="entry name" value="Fe-transptr_FeoA-like"/>
</dbReference>
<dbReference type="SUPFAM" id="SSF46785">
    <property type="entry name" value="Winged helix' DNA-binding domain"/>
    <property type="match status" value="1"/>
</dbReference>
<evidence type="ECO:0000256" key="11">
    <source>
        <dbReference type="ARBA" id="ARBA00032593"/>
    </source>
</evidence>
<keyword evidence="4" id="KW-0963">Cytoplasm</keyword>
<dbReference type="OrthoDB" id="9791355at2"/>
<protein>
    <recommendedName>
        <fullName evidence="11">Manganese transport regulator</fullName>
    </recommendedName>
</protein>
<evidence type="ECO:0000256" key="4">
    <source>
        <dbReference type="ARBA" id="ARBA00022490"/>
    </source>
</evidence>
<dbReference type="GO" id="GO:0046914">
    <property type="term" value="F:transition metal ion binding"/>
    <property type="evidence" value="ECO:0007669"/>
    <property type="project" value="InterPro"/>
</dbReference>
<dbReference type="GO" id="GO:0005737">
    <property type="term" value="C:cytoplasm"/>
    <property type="evidence" value="ECO:0007669"/>
    <property type="project" value="UniProtKB-SubCell"/>
</dbReference>
<comment type="similarity">
    <text evidence="2">Belongs to the DtxR/MntR family.</text>
</comment>
<dbReference type="SUPFAM" id="SSF47979">
    <property type="entry name" value="Iron-dependent repressor protein, dimerization domain"/>
    <property type="match status" value="1"/>
</dbReference>
<comment type="caution">
    <text evidence="14">The sequence shown here is derived from an EMBL/GenBank/DDBJ whole genome shotgun (WGS) entry which is preliminary data.</text>
</comment>
<evidence type="ECO:0000256" key="5">
    <source>
        <dbReference type="ARBA" id="ARBA00022491"/>
    </source>
</evidence>
<dbReference type="Gene3D" id="1.10.10.10">
    <property type="entry name" value="Winged helix-like DNA-binding domain superfamily/Winged helix DNA-binding domain"/>
    <property type="match status" value="1"/>
</dbReference>
<dbReference type="Pfam" id="PF02742">
    <property type="entry name" value="Fe_dep_repr_C"/>
    <property type="match status" value="1"/>
</dbReference>
<dbReference type="GO" id="GO:0003700">
    <property type="term" value="F:DNA-binding transcription factor activity"/>
    <property type="evidence" value="ECO:0007669"/>
    <property type="project" value="InterPro"/>
</dbReference>
<keyword evidence="8" id="KW-0010">Activator</keyword>
<dbReference type="GO" id="GO:0046983">
    <property type="term" value="F:protein dimerization activity"/>
    <property type="evidence" value="ECO:0007669"/>
    <property type="project" value="InterPro"/>
</dbReference>
<gene>
    <name evidence="14" type="ORF">N869_16030</name>
</gene>
<evidence type="ECO:0000256" key="9">
    <source>
        <dbReference type="ARBA" id="ARBA00023163"/>
    </source>
</evidence>
<keyword evidence="6" id="KW-0805">Transcription regulation</keyword>
<proteinExistence type="inferred from homology"/>
<dbReference type="Pfam" id="PF04023">
    <property type="entry name" value="FeoA"/>
    <property type="match status" value="1"/>
</dbReference>
<evidence type="ECO:0000256" key="7">
    <source>
        <dbReference type="ARBA" id="ARBA00023125"/>
    </source>
</evidence>
<dbReference type="GO" id="GO:0003677">
    <property type="term" value="F:DNA binding"/>
    <property type="evidence" value="ECO:0007669"/>
    <property type="project" value="UniProtKB-KW"/>
</dbReference>
<keyword evidence="15" id="KW-1185">Reference proteome</keyword>
<evidence type="ECO:0000256" key="10">
    <source>
        <dbReference type="ARBA" id="ARBA00023211"/>
    </source>
</evidence>
<evidence type="ECO:0000256" key="8">
    <source>
        <dbReference type="ARBA" id="ARBA00023159"/>
    </source>
</evidence>
<dbReference type="InterPro" id="IPR050536">
    <property type="entry name" value="DtxR_MntR_Metal-Reg"/>
</dbReference>
<keyword evidence="5" id="KW-0678">Repressor</keyword>